<evidence type="ECO:0000313" key="3">
    <source>
        <dbReference type="EMBL" id="KAK0955862.1"/>
    </source>
</evidence>
<dbReference type="Proteomes" id="UP001175353">
    <property type="component" value="Unassembled WGS sequence"/>
</dbReference>
<reference evidence="2" key="1">
    <citation type="submission" date="2021-12" db="EMBL/GenBank/DDBJ databases">
        <title>Black yeast isolated from Biological Soil Crust.</title>
        <authorList>
            <person name="Kurbessoian T."/>
        </authorList>
    </citation>
    <scope>NUCLEOTIDE SEQUENCE</scope>
    <source>
        <strain evidence="2">CCFEE 5208</strain>
    </source>
</reference>
<evidence type="ECO:0000313" key="4">
    <source>
        <dbReference type="Proteomes" id="UP001168146"/>
    </source>
</evidence>
<dbReference type="PANTHER" id="PTHR42804">
    <property type="entry name" value="ALDEHYDE DEHYDROGENASE"/>
    <property type="match status" value="1"/>
</dbReference>
<dbReference type="PANTHER" id="PTHR42804:SF1">
    <property type="entry name" value="ALDEHYDE DEHYDROGENASE-RELATED"/>
    <property type="match status" value="1"/>
</dbReference>
<dbReference type="InterPro" id="IPR015590">
    <property type="entry name" value="Aldehyde_DH_dom"/>
</dbReference>
<proteinExistence type="predicted"/>
<dbReference type="AlphaFoldDB" id="A0AAN6F2V4"/>
<organism evidence="2 4">
    <name type="scientific">Friedmanniomyces endolithicus</name>
    <dbReference type="NCBI Taxonomy" id="329885"/>
    <lineage>
        <taxon>Eukaryota</taxon>
        <taxon>Fungi</taxon>
        <taxon>Dikarya</taxon>
        <taxon>Ascomycota</taxon>
        <taxon>Pezizomycotina</taxon>
        <taxon>Dothideomycetes</taxon>
        <taxon>Dothideomycetidae</taxon>
        <taxon>Mycosphaerellales</taxon>
        <taxon>Teratosphaeriaceae</taxon>
        <taxon>Friedmanniomyces</taxon>
    </lineage>
</organism>
<dbReference type="InterPro" id="IPR016162">
    <property type="entry name" value="Ald_DH_N"/>
</dbReference>
<dbReference type="EMBL" id="JAUJLE010000455">
    <property type="protein sequence ID" value="KAK0955862.1"/>
    <property type="molecule type" value="Genomic_DNA"/>
</dbReference>
<comment type="caution">
    <text evidence="2">The sequence shown here is derived from an EMBL/GenBank/DDBJ whole genome shotgun (WGS) entry which is preliminary data.</text>
</comment>
<dbReference type="InterPro" id="IPR016161">
    <property type="entry name" value="Ald_DH/histidinol_DH"/>
</dbReference>
<dbReference type="GO" id="GO:0016620">
    <property type="term" value="F:oxidoreductase activity, acting on the aldehyde or oxo group of donors, NAD or NADP as acceptor"/>
    <property type="evidence" value="ECO:0007669"/>
    <property type="project" value="InterPro"/>
</dbReference>
<reference evidence="3" key="2">
    <citation type="submission" date="2023-06" db="EMBL/GenBank/DDBJ databases">
        <title>Black Yeasts Isolated from many extreme environments.</title>
        <authorList>
            <person name="Coleine C."/>
            <person name="Stajich J.E."/>
            <person name="Selbmann L."/>
        </authorList>
    </citation>
    <scope>NUCLEOTIDE SEQUENCE</scope>
    <source>
        <strain evidence="3">CCFEE 5200</strain>
    </source>
</reference>
<evidence type="ECO:0000313" key="5">
    <source>
        <dbReference type="Proteomes" id="UP001175353"/>
    </source>
</evidence>
<protein>
    <recommendedName>
        <fullName evidence="1">Aldehyde dehydrogenase domain-containing protein</fullName>
    </recommendedName>
</protein>
<dbReference type="Proteomes" id="UP001168146">
    <property type="component" value="Unassembled WGS sequence"/>
</dbReference>
<evidence type="ECO:0000259" key="1">
    <source>
        <dbReference type="Pfam" id="PF00171"/>
    </source>
</evidence>
<dbReference type="InterPro" id="IPR016163">
    <property type="entry name" value="Ald_DH_C"/>
</dbReference>
<dbReference type="EMBL" id="JASUXU010000298">
    <property type="protein sequence ID" value="KAK0301689.1"/>
    <property type="molecule type" value="Genomic_DNA"/>
</dbReference>
<evidence type="ECO:0000313" key="2">
    <source>
        <dbReference type="EMBL" id="KAK0301689.1"/>
    </source>
</evidence>
<accession>A0AAN6F2V4</accession>
<dbReference type="SUPFAM" id="SSF53720">
    <property type="entry name" value="ALDH-like"/>
    <property type="match status" value="1"/>
</dbReference>
<dbReference type="Pfam" id="PF00171">
    <property type="entry name" value="Aldedh"/>
    <property type="match status" value="1"/>
</dbReference>
<sequence length="154" mass="16443">MSFINDGKKNGAPLVGGHRKGMVGNFIEATIFVNPPRDSKIWKQEIFGPVLVLTTFETEAEAIEIANDTTYGLSDITRVLRVSDALETGNVGVNTFHNPNVFAPFGGTKQSGIGREAGKAGLMAWLESKTISINMNMPGDNDGDVQEASQGSSL</sequence>
<keyword evidence="5" id="KW-1185">Reference proteome</keyword>
<dbReference type="Gene3D" id="3.40.309.10">
    <property type="entry name" value="Aldehyde Dehydrogenase, Chain A, domain 2"/>
    <property type="match status" value="1"/>
</dbReference>
<name>A0AAN6F2V4_9PEZI</name>
<gene>
    <name evidence="2" type="ORF">LTR82_018164</name>
    <name evidence="3" type="ORF">LTR91_022659</name>
</gene>
<dbReference type="Gene3D" id="3.40.605.10">
    <property type="entry name" value="Aldehyde Dehydrogenase, Chain A, domain 1"/>
    <property type="match status" value="1"/>
</dbReference>
<feature type="domain" description="Aldehyde dehydrogenase" evidence="1">
    <location>
        <begin position="2"/>
        <end position="131"/>
    </location>
</feature>